<feature type="compositionally biased region" description="Polar residues" evidence="6">
    <location>
        <begin position="26"/>
        <end position="46"/>
    </location>
</feature>
<dbReference type="Proteomes" id="UP000324748">
    <property type="component" value="Unassembled WGS sequence"/>
</dbReference>
<dbReference type="InterPro" id="IPR027417">
    <property type="entry name" value="P-loop_NTPase"/>
</dbReference>
<evidence type="ECO:0000313" key="8">
    <source>
        <dbReference type="EMBL" id="KAA1114223.1"/>
    </source>
</evidence>
<dbReference type="GO" id="GO:0009378">
    <property type="term" value="F:four-way junction helicase activity"/>
    <property type="evidence" value="ECO:0007669"/>
    <property type="project" value="TreeGrafter"/>
</dbReference>
<keyword evidence="8" id="KW-0067">ATP-binding</keyword>
<proteinExistence type="inferred from homology"/>
<evidence type="ECO:0000256" key="6">
    <source>
        <dbReference type="SAM" id="MobiDB-lite"/>
    </source>
</evidence>
<dbReference type="EMBL" id="VSWC01000014">
    <property type="protein sequence ID" value="KAA1114223.1"/>
    <property type="molecule type" value="Genomic_DNA"/>
</dbReference>
<dbReference type="EC" id="5.6.2.4" evidence="5"/>
<comment type="caution">
    <text evidence="8">The sequence shown here is derived from an EMBL/GenBank/DDBJ whole genome shotgun (WGS) entry which is preliminary data.</text>
</comment>
<keyword evidence="3" id="KW-0413">Isomerase</keyword>
<comment type="catalytic activity">
    <reaction evidence="4">
        <text>Couples ATP hydrolysis with the unwinding of duplex DNA by translocating in the 3'-5' direction.</text>
        <dbReference type="EC" id="5.6.2.4"/>
    </reaction>
</comment>
<dbReference type="GO" id="GO:0043138">
    <property type="term" value="F:3'-5' DNA helicase activity"/>
    <property type="evidence" value="ECO:0007669"/>
    <property type="project" value="UniProtKB-EC"/>
</dbReference>
<dbReference type="InterPro" id="IPR011545">
    <property type="entry name" value="DEAD/DEAH_box_helicase_dom"/>
</dbReference>
<feature type="region of interest" description="Disordered" evidence="6">
    <location>
        <begin position="1"/>
        <end position="61"/>
    </location>
</feature>
<dbReference type="Gene3D" id="3.40.50.300">
    <property type="entry name" value="P-loop containing nucleotide triphosphate hydrolases"/>
    <property type="match status" value="2"/>
</dbReference>
<name>A0A5B0QMF5_PUCGR</name>
<keyword evidence="8" id="KW-0378">Hydrolase</keyword>
<dbReference type="PROSITE" id="PS51192">
    <property type="entry name" value="HELICASE_ATP_BIND_1"/>
    <property type="match status" value="1"/>
</dbReference>
<sequence>MSVDPTAEETVLPFEDESHRKDHPLQGSNSSSVGDPTEDPNLSSFGDITENPLPFEDISDCHPRVDTPLEKSSRAIKNKAGQLTLGKDIVNKSREKSIEMLKQRSKMVYGGQEPKQIQLDSVINLIHRRDTFVLAGTGIGKSRIAEMYWDLFPKYKKPIVLVLNPLDSLGDNQVEEKKNAKISAINLTKMNLNEEVEEKILKGAYSFIYLNRVSLVVVDEAHMIYVWGLVTSGKSKKLFSHGRHQDRGVFRPSYGDIASRLLGINAPLLLLSATCRPQAIKAILESLKITEEAITYRNAELSRPEIRIVRVPMKSSLKSCDDLLKLGVDKRTPICTPLQNGVQAGTTIACGGISCRLACLPARSIWVLNAYLYAFRTWAVP</sequence>
<evidence type="ECO:0000256" key="2">
    <source>
        <dbReference type="ARBA" id="ARBA00023125"/>
    </source>
</evidence>
<reference evidence="8 9" key="1">
    <citation type="submission" date="2019-05" db="EMBL/GenBank/DDBJ databases">
        <title>Emergence of the Ug99 lineage of the wheat stem rust pathogen through somatic hybridization.</title>
        <authorList>
            <person name="Li F."/>
            <person name="Upadhyaya N.M."/>
            <person name="Sperschneider J."/>
            <person name="Matny O."/>
            <person name="Nguyen-Phuc H."/>
            <person name="Mago R."/>
            <person name="Raley C."/>
            <person name="Miller M.E."/>
            <person name="Silverstein K.A.T."/>
            <person name="Henningsen E."/>
            <person name="Hirsch C.D."/>
            <person name="Visser B."/>
            <person name="Pretorius Z.A."/>
            <person name="Steffenson B.J."/>
            <person name="Schwessinger B."/>
            <person name="Dodds P.N."/>
            <person name="Figueroa M."/>
        </authorList>
    </citation>
    <scope>NUCLEOTIDE SEQUENCE [LARGE SCALE GENOMIC DNA]</scope>
    <source>
        <strain evidence="8">21-0</strain>
    </source>
</reference>
<dbReference type="GO" id="GO:0000724">
    <property type="term" value="P:double-strand break repair via homologous recombination"/>
    <property type="evidence" value="ECO:0007669"/>
    <property type="project" value="TreeGrafter"/>
</dbReference>
<dbReference type="Pfam" id="PF00270">
    <property type="entry name" value="DEAD"/>
    <property type="match status" value="1"/>
</dbReference>
<evidence type="ECO:0000256" key="1">
    <source>
        <dbReference type="ARBA" id="ARBA00005446"/>
    </source>
</evidence>
<keyword evidence="8" id="KW-0347">Helicase</keyword>
<evidence type="ECO:0000256" key="3">
    <source>
        <dbReference type="ARBA" id="ARBA00023235"/>
    </source>
</evidence>
<keyword evidence="8" id="KW-0547">Nucleotide-binding</keyword>
<evidence type="ECO:0000256" key="5">
    <source>
        <dbReference type="ARBA" id="ARBA00034808"/>
    </source>
</evidence>
<dbReference type="GO" id="GO:0003677">
    <property type="term" value="F:DNA binding"/>
    <property type="evidence" value="ECO:0007669"/>
    <property type="project" value="UniProtKB-KW"/>
</dbReference>
<accession>A0A5B0QMF5</accession>
<dbReference type="InterPro" id="IPR014001">
    <property type="entry name" value="Helicase_ATP-bd"/>
</dbReference>
<comment type="similarity">
    <text evidence="1">Belongs to the helicase family. RecQ subfamily.</text>
</comment>
<gene>
    <name evidence="8" type="primary">SGS1_4</name>
    <name evidence="8" type="ORF">PGT21_000716</name>
</gene>
<organism evidence="8 9">
    <name type="scientific">Puccinia graminis f. sp. tritici</name>
    <dbReference type="NCBI Taxonomy" id="56615"/>
    <lineage>
        <taxon>Eukaryota</taxon>
        <taxon>Fungi</taxon>
        <taxon>Dikarya</taxon>
        <taxon>Basidiomycota</taxon>
        <taxon>Pucciniomycotina</taxon>
        <taxon>Pucciniomycetes</taxon>
        <taxon>Pucciniales</taxon>
        <taxon>Pucciniaceae</taxon>
        <taxon>Puccinia</taxon>
    </lineage>
</organism>
<dbReference type="SUPFAM" id="SSF52540">
    <property type="entry name" value="P-loop containing nucleoside triphosphate hydrolases"/>
    <property type="match status" value="1"/>
</dbReference>
<evidence type="ECO:0000259" key="7">
    <source>
        <dbReference type="PROSITE" id="PS51192"/>
    </source>
</evidence>
<dbReference type="GO" id="GO:0005524">
    <property type="term" value="F:ATP binding"/>
    <property type="evidence" value="ECO:0007669"/>
    <property type="project" value="InterPro"/>
</dbReference>
<keyword evidence="2" id="KW-0238">DNA-binding</keyword>
<dbReference type="SMART" id="SM00487">
    <property type="entry name" value="DEXDc"/>
    <property type="match status" value="1"/>
</dbReference>
<dbReference type="GO" id="GO:0005737">
    <property type="term" value="C:cytoplasm"/>
    <property type="evidence" value="ECO:0007669"/>
    <property type="project" value="TreeGrafter"/>
</dbReference>
<dbReference type="AlphaFoldDB" id="A0A5B0QMF5"/>
<feature type="domain" description="Helicase ATP-binding" evidence="7">
    <location>
        <begin position="122"/>
        <end position="293"/>
    </location>
</feature>
<dbReference type="PANTHER" id="PTHR13710:SF105">
    <property type="entry name" value="ATP-DEPENDENT DNA HELICASE Q1"/>
    <property type="match status" value="1"/>
</dbReference>
<evidence type="ECO:0000256" key="4">
    <source>
        <dbReference type="ARBA" id="ARBA00034617"/>
    </source>
</evidence>
<evidence type="ECO:0000313" key="9">
    <source>
        <dbReference type="Proteomes" id="UP000324748"/>
    </source>
</evidence>
<dbReference type="GO" id="GO:0005694">
    <property type="term" value="C:chromosome"/>
    <property type="evidence" value="ECO:0007669"/>
    <property type="project" value="TreeGrafter"/>
</dbReference>
<dbReference type="OrthoDB" id="2505066at2759"/>
<dbReference type="PANTHER" id="PTHR13710">
    <property type="entry name" value="DNA HELICASE RECQ FAMILY MEMBER"/>
    <property type="match status" value="1"/>
</dbReference>
<keyword evidence="9" id="KW-1185">Reference proteome</keyword>
<protein>
    <recommendedName>
        <fullName evidence="5">DNA 3'-5' helicase</fullName>
        <ecNumber evidence="5">5.6.2.4</ecNumber>
    </recommendedName>
</protein>